<name>A0A3E0H673_9GAMM</name>
<sequence>MSKHRNPYPSRTNQKLYFARLQLDLISSALASPDDFDSEPRALGAREAAIWHLHAGLGALFQELSKFYKVQPAVRSAKALQEAMALRQQRSPEAEIILGLGEDPFSWVSRLKALIAACYEPVELPEMQFDDESPARIAIPLVMTEQDQPLSTIDLDGLQEIHRELTAIIRYFRAELVEF</sequence>
<evidence type="ECO:0000313" key="2">
    <source>
        <dbReference type="Proteomes" id="UP000256774"/>
    </source>
</evidence>
<proteinExistence type="predicted"/>
<dbReference type="InterPro" id="IPR046493">
    <property type="entry name" value="DUF6586"/>
</dbReference>
<dbReference type="EMBL" id="QUNR01000002">
    <property type="protein sequence ID" value="REH39001.1"/>
    <property type="molecule type" value="Genomic_DNA"/>
</dbReference>
<dbReference type="RefSeq" id="WP_116208015.1">
    <property type="nucleotide sequence ID" value="NZ_QUNR01000002.1"/>
</dbReference>
<dbReference type="Pfam" id="PF20227">
    <property type="entry name" value="DUF6586"/>
    <property type="match status" value="1"/>
</dbReference>
<dbReference type="AlphaFoldDB" id="A0A3E0H673"/>
<gene>
    <name evidence="1" type="ORF">DFR26_1171</name>
</gene>
<organism evidence="1 2">
    <name type="scientific">Paraperlucidibaca baekdonensis</name>
    <dbReference type="NCBI Taxonomy" id="748120"/>
    <lineage>
        <taxon>Bacteria</taxon>
        <taxon>Pseudomonadati</taxon>
        <taxon>Pseudomonadota</taxon>
        <taxon>Gammaproteobacteria</taxon>
        <taxon>Moraxellales</taxon>
        <taxon>Moraxellaceae</taxon>
        <taxon>Paraperlucidibaca</taxon>
    </lineage>
</organism>
<evidence type="ECO:0000313" key="1">
    <source>
        <dbReference type="EMBL" id="REH39001.1"/>
    </source>
</evidence>
<protein>
    <recommendedName>
        <fullName evidence="3">PasA protein</fullName>
    </recommendedName>
</protein>
<dbReference type="Proteomes" id="UP000256774">
    <property type="component" value="Unassembled WGS sequence"/>
</dbReference>
<reference evidence="1 2" key="1">
    <citation type="submission" date="2018-08" db="EMBL/GenBank/DDBJ databases">
        <title>Genomic Encyclopedia of Type Strains, Phase IV (KMG-IV): sequencing the most valuable type-strain genomes for metagenomic binning, comparative biology and taxonomic classification.</title>
        <authorList>
            <person name="Goeker M."/>
        </authorList>
    </citation>
    <scope>NUCLEOTIDE SEQUENCE [LARGE SCALE GENOMIC DNA]</scope>
    <source>
        <strain evidence="1 2">DSM 26022</strain>
    </source>
</reference>
<comment type="caution">
    <text evidence="1">The sequence shown here is derived from an EMBL/GenBank/DDBJ whole genome shotgun (WGS) entry which is preliminary data.</text>
</comment>
<accession>A0A3E0H673</accession>
<dbReference type="OrthoDB" id="6121078at2"/>
<keyword evidence="2" id="KW-1185">Reference proteome</keyword>
<evidence type="ECO:0008006" key="3">
    <source>
        <dbReference type="Google" id="ProtNLM"/>
    </source>
</evidence>